<sequence length="196" mass="21802">MLPLPDRSFAAYIFDCDGTLVDSMPIHYVCWVEALRRNGATYAFTEDEFYHFAGVPEYDTVVVLNGLHKTNVDPRAVVETKAELFRKRIREIQRVNPVADFAISVHGKFPISVASGSEAPIVRECLTHTGLIDLFPIIITPENVKRGKPAPDMFLLAAEQMGVKPEDCLVFEDGRSGMEAAKAAGMEAVFIPRTMR</sequence>
<dbReference type="Proteomes" id="UP000253426">
    <property type="component" value="Unassembled WGS sequence"/>
</dbReference>
<dbReference type="SUPFAM" id="SSF56784">
    <property type="entry name" value="HAD-like"/>
    <property type="match status" value="1"/>
</dbReference>
<dbReference type="RefSeq" id="WP_170157275.1">
    <property type="nucleotide sequence ID" value="NZ_QNRR01000008.1"/>
</dbReference>
<dbReference type="InterPro" id="IPR041492">
    <property type="entry name" value="HAD_2"/>
</dbReference>
<dbReference type="AlphaFoldDB" id="A0A366HF18"/>
<accession>A0A366HF18</accession>
<protein>
    <submittedName>
        <fullName evidence="1">HAD superfamily hydrolase (TIGR01509 family)</fullName>
    </submittedName>
</protein>
<dbReference type="InterPro" id="IPR023214">
    <property type="entry name" value="HAD_sf"/>
</dbReference>
<dbReference type="SFLD" id="SFLDS00003">
    <property type="entry name" value="Haloacid_Dehalogenase"/>
    <property type="match status" value="1"/>
</dbReference>
<dbReference type="InterPro" id="IPR006439">
    <property type="entry name" value="HAD-SF_hydro_IA"/>
</dbReference>
<dbReference type="InterPro" id="IPR036412">
    <property type="entry name" value="HAD-like_sf"/>
</dbReference>
<dbReference type="InterPro" id="IPR051806">
    <property type="entry name" value="HAD-like_SPP"/>
</dbReference>
<dbReference type="InterPro" id="IPR023198">
    <property type="entry name" value="PGP-like_dom2"/>
</dbReference>
<dbReference type="EMBL" id="QNRR01000008">
    <property type="protein sequence ID" value="RBP40425.1"/>
    <property type="molecule type" value="Genomic_DNA"/>
</dbReference>
<keyword evidence="1" id="KW-0378">Hydrolase</keyword>
<dbReference type="PANTHER" id="PTHR43481">
    <property type="entry name" value="FRUCTOSE-1-PHOSPHATE PHOSPHATASE"/>
    <property type="match status" value="1"/>
</dbReference>
<dbReference type="Pfam" id="PF13419">
    <property type="entry name" value="HAD_2"/>
    <property type="match status" value="1"/>
</dbReference>
<dbReference type="SFLD" id="SFLDG01129">
    <property type="entry name" value="C1.5:_HAD__Beta-PGM__Phosphata"/>
    <property type="match status" value="1"/>
</dbReference>
<dbReference type="GO" id="GO:0050308">
    <property type="term" value="F:sugar-phosphatase activity"/>
    <property type="evidence" value="ECO:0007669"/>
    <property type="project" value="TreeGrafter"/>
</dbReference>
<proteinExistence type="predicted"/>
<evidence type="ECO:0000313" key="2">
    <source>
        <dbReference type="Proteomes" id="UP000253426"/>
    </source>
</evidence>
<dbReference type="PANTHER" id="PTHR43481:SF4">
    <property type="entry name" value="GLYCEROL-1-PHOSPHATE PHOSPHOHYDROLASE 1-RELATED"/>
    <property type="match status" value="1"/>
</dbReference>
<name>A0A366HF18_9BACT</name>
<dbReference type="Gene3D" id="1.10.150.240">
    <property type="entry name" value="Putative phosphatase, domain 2"/>
    <property type="match status" value="1"/>
</dbReference>
<dbReference type="CDD" id="cd07505">
    <property type="entry name" value="HAD_BPGM-like"/>
    <property type="match status" value="1"/>
</dbReference>
<dbReference type="NCBIfam" id="TIGR01509">
    <property type="entry name" value="HAD-SF-IA-v3"/>
    <property type="match status" value="1"/>
</dbReference>
<organism evidence="1 2">
    <name type="scientific">Roseimicrobium gellanilyticum</name>
    <dbReference type="NCBI Taxonomy" id="748857"/>
    <lineage>
        <taxon>Bacteria</taxon>
        <taxon>Pseudomonadati</taxon>
        <taxon>Verrucomicrobiota</taxon>
        <taxon>Verrucomicrobiia</taxon>
        <taxon>Verrucomicrobiales</taxon>
        <taxon>Verrucomicrobiaceae</taxon>
        <taxon>Roseimicrobium</taxon>
    </lineage>
</organism>
<keyword evidence="2" id="KW-1185">Reference proteome</keyword>
<dbReference type="PRINTS" id="PR00413">
    <property type="entry name" value="HADHALOGNASE"/>
</dbReference>
<reference evidence="1 2" key="1">
    <citation type="submission" date="2018-06" db="EMBL/GenBank/DDBJ databases">
        <title>Genomic Encyclopedia of Type Strains, Phase IV (KMG-IV): sequencing the most valuable type-strain genomes for metagenomic binning, comparative biology and taxonomic classification.</title>
        <authorList>
            <person name="Goeker M."/>
        </authorList>
    </citation>
    <scope>NUCLEOTIDE SEQUENCE [LARGE SCALE GENOMIC DNA]</scope>
    <source>
        <strain evidence="1 2">DSM 25532</strain>
    </source>
</reference>
<gene>
    <name evidence="1" type="ORF">DES53_108132</name>
</gene>
<evidence type="ECO:0000313" key="1">
    <source>
        <dbReference type="EMBL" id="RBP40425.1"/>
    </source>
</evidence>
<dbReference type="Gene3D" id="3.40.50.1000">
    <property type="entry name" value="HAD superfamily/HAD-like"/>
    <property type="match status" value="1"/>
</dbReference>
<comment type="caution">
    <text evidence="1">The sequence shown here is derived from an EMBL/GenBank/DDBJ whole genome shotgun (WGS) entry which is preliminary data.</text>
</comment>